<dbReference type="SMART" id="SM01128">
    <property type="entry name" value="DDRGK"/>
    <property type="match status" value="1"/>
</dbReference>
<dbReference type="AlphaFoldDB" id="A0AAV9IMP4"/>
<comment type="caution">
    <text evidence="11">The sequence shown here is derived from an EMBL/GenBank/DDBJ whole genome shotgun (WGS) entry which is preliminary data.</text>
</comment>
<dbReference type="InterPro" id="IPR036388">
    <property type="entry name" value="WH-like_DNA-bd_sf"/>
</dbReference>
<evidence type="ECO:0000256" key="1">
    <source>
        <dbReference type="ARBA" id="ARBA00004389"/>
    </source>
</evidence>
<keyword evidence="4 10" id="KW-0812">Transmembrane</keyword>
<keyword evidence="7 10" id="KW-1133">Transmembrane helix</keyword>
<dbReference type="InterPro" id="IPR019153">
    <property type="entry name" value="DDRGK_dom-contain"/>
</dbReference>
<name>A0AAV9IMP4_9RHOD</name>
<dbReference type="EMBL" id="JANCYU010000066">
    <property type="protein sequence ID" value="KAK4528568.1"/>
    <property type="molecule type" value="Genomic_DNA"/>
</dbReference>
<keyword evidence="5" id="KW-0833">Ubl conjugation pathway</keyword>
<evidence type="ECO:0000313" key="12">
    <source>
        <dbReference type="Proteomes" id="UP001300502"/>
    </source>
</evidence>
<protein>
    <recommendedName>
        <fullName evidence="3">DDRGK domain-containing protein 1</fullName>
    </recommendedName>
</protein>
<keyword evidence="6" id="KW-0256">Endoplasmic reticulum</keyword>
<evidence type="ECO:0000256" key="3">
    <source>
        <dbReference type="ARBA" id="ARBA00018218"/>
    </source>
</evidence>
<gene>
    <name evidence="11" type="ORF">GAYE_SCF61G6513</name>
</gene>
<organism evidence="11 12">
    <name type="scientific">Galdieria yellowstonensis</name>
    <dbReference type="NCBI Taxonomy" id="3028027"/>
    <lineage>
        <taxon>Eukaryota</taxon>
        <taxon>Rhodophyta</taxon>
        <taxon>Bangiophyceae</taxon>
        <taxon>Galdieriales</taxon>
        <taxon>Galdieriaceae</taxon>
        <taxon>Galdieria</taxon>
    </lineage>
</organism>
<feature type="compositionally biased region" description="Polar residues" evidence="9">
    <location>
        <begin position="64"/>
        <end position="78"/>
    </location>
</feature>
<evidence type="ECO:0000256" key="4">
    <source>
        <dbReference type="ARBA" id="ARBA00022692"/>
    </source>
</evidence>
<comment type="subcellular location">
    <subcellularLocation>
        <location evidence="1">Endoplasmic reticulum membrane</location>
        <topology evidence="1">Single-pass membrane protein</topology>
    </subcellularLocation>
</comment>
<evidence type="ECO:0000256" key="5">
    <source>
        <dbReference type="ARBA" id="ARBA00022786"/>
    </source>
</evidence>
<evidence type="ECO:0000256" key="10">
    <source>
        <dbReference type="SAM" id="Phobius"/>
    </source>
</evidence>
<evidence type="ECO:0000256" key="7">
    <source>
        <dbReference type="ARBA" id="ARBA00022989"/>
    </source>
</evidence>
<evidence type="ECO:0000256" key="9">
    <source>
        <dbReference type="SAM" id="MobiDB-lite"/>
    </source>
</evidence>
<dbReference type="Proteomes" id="UP001300502">
    <property type="component" value="Unassembled WGS sequence"/>
</dbReference>
<accession>A0AAV9IMP4</accession>
<dbReference type="SUPFAM" id="SSF46785">
    <property type="entry name" value="Winged helix' DNA-binding domain"/>
    <property type="match status" value="1"/>
</dbReference>
<dbReference type="Gene3D" id="1.10.10.10">
    <property type="entry name" value="Winged helix-like DNA-binding domain superfamily/Winged helix DNA-binding domain"/>
    <property type="match status" value="1"/>
</dbReference>
<sequence>MWTSRDGWILLFVVFCLILVLLFLLWQVSFHKKPDSNVASEDIAVRPLQSERGRSTPWRRHATQQENNTAEATTTDSASVVVPSAKKLKKKKEAHREAERERKQALAAAREAQRERLERERQREEEEREERERRKEERLAELERARREKEELEAKEYEKWKSSIELTEQGQEEEEVSEDLLPQFISYIMEKKLVVLEQLALEMNMKTEDVIQRIQSLQEQGQLTGVFDDRGKFIYISWEEMEAVANLITTRGRISIKELSRRCLDFIHLDGKYE</sequence>
<dbReference type="PANTHER" id="PTHR48176">
    <property type="entry name" value="DDRGK DOMAIN-CONTAINING PROTEIN 1"/>
    <property type="match status" value="1"/>
</dbReference>
<dbReference type="InterPro" id="IPR050899">
    <property type="entry name" value="DDRGK_domain-containing"/>
</dbReference>
<reference evidence="11 12" key="1">
    <citation type="submission" date="2022-07" db="EMBL/GenBank/DDBJ databases">
        <title>Genome-wide signatures of adaptation to extreme environments.</title>
        <authorList>
            <person name="Cho C.H."/>
            <person name="Yoon H.S."/>
        </authorList>
    </citation>
    <scope>NUCLEOTIDE SEQUENCE [LARGE SCALE GENOMIC DNA]</scope>
    <source>
        <strain evidence="11 12">108.79 E11</strain>
    </source>
</reference>
<dbReference type="GO" id="GO:0005789">
    <property type="term" value="C:endoplasmic reticulum membrane"/>
    <property type="evidence" value="ECO:0007669"/>
    <property type="project" value="UniProtKB-SubCell"/>
</dbReference>
<feature type="transmembrane region" description="Helical" evidence="10">
    <location>
        <begin position="7"/>
        <end position="26"/>
    </location>
</feature>
<evidence type="ECO:0000313" key="11">
    <source>
        <dbReference type="EMBL" id="KAK4528568.1"/>
    </source>
</evidence>
<dbReference type="FunFam" id="1.10.10.10:FF:000143">
    <property type="entry name" value="DDRGK domain-containing protein 1"/>
    <property type="match status" value="1"/>
</dbReference>
<dbReference type="PANTHER" id="PTHR48176:SF1">
    <property type="entry name" value="DDRGK DOMAIN-CONTAINING PROTEIN 1"/>
    <property type="match status" value="1"/>
</dbReference>
<dbReference type="Pfam" id="PF09756">
    <property type="entry name" value="DDRGK"/>
    <property type="match status" value="1"/>
</dbReference>
<feature type="compositionally biased region" description="Basic and acidic residues" evidence="9">
    <location>
        <begin position="94"/>
        <end position="104"/>
    </location>
</feature>
<feature type="compositionally biased region" description="Basic and acidic residues" evidence="9">
    <location>
        <begin position="111"/>
        <end position="138"/>
    </location>
</feature>
<evidence type="ECO:0000256" key="6">
    <source>
        <dbReference type="ARBA" id="ARBA00022824"/>
    </source>
</evidence>
<keyword evidence="12" id="KW-1185">Reference proteome</keyword>
<proteinExistence type="inferred from homology"/>
<evidence type="ECO:0000256" key="8">
    <source>
        <dbReference type="ARBA" id="ARBA00023136"/>
    </source>
</evidence>
<evidence type="ECO:0000256" key="2">
    <source>
        <dbReference type="ARBA" id="ARBA00009829"/>
    </source>
</evidence>
<dbReference type="GO" id="GO:0044389">
    <property type="term" value="F:ubiquitin-like protein ligase binding"/>
    <property type="evidence" value="ECO:0007669"/>
    <property type="project" value="TreeGrafter"/>
</dbReference>
<feature type="region of interest" description="Disordered" evidence="9">
    <location>
        <begin position="49"/>
        <end position="138"/>
    </location>
</feature>
<dbReference type="InterPro" id="IPR036390">
    <property type="entry name" value="WH_DNA-bd_sf"/>
</dbReference>
<comment type="similarity">
    <text evidence="2">Belongs to the DDRGK1 family.</text>
</comment>
<keyword evidence="8 10" id="KW-0472">Membrane</keyword>